<dbReference type="SUPFAM" id="SSF81923">
    <property type="entry name" value="Double Clp-N motif"/>
    <property type="match status" value="2"/>
</dbReference>
<comment type="caution">
    <text evidence="3">The sequence shown here is derived from an EMBL/GenBank/DDBJ whole genome shotgun (WGS) entry which is preliminary data.</text>
</comment>
<dbReference type="PANTHER" id="PTHR47016">
    <property type="entry name" value="ATP-DEPENDENT CLP PROTEASE ATP-BINDING SUBUNIT CLPT1, CHLOROPLASTIC"/>
    <property type="match status" value="1"/>
</dbReference>
<organism evidence="3 4">
    <name type="scientific">Kitasatospora arboriphila</name>
    <dbReference type="NCBI Taxonomy" id="258052"/>
    <lineage>
        <taxon>Bacteria</taxon>
        <taxon>Bacillati</taxon>
        <taxon>Actinomycetota</taxon>
        <taxon>Actinomycetes</taxon>
        <taxon>Kitasatosporales</taxon>
        <taxon>Streptomycetaceae</taxon>
        <taxon>Kitasatospora</taxon>
    </lineage>
</organism>
<evidence type="ECO:0000313" key="4">
    <source>
        <dbReference type="Proteomes" id="UP001499987"/>
    </source>
</evidence>
<dbReference type="InterPro" id="IPR004176">
    <property type="entry name" value="Clp_R_N"/>
</dbReference>
<evidence type="ECO:0000259" key="2">
    <source>
        <dbReference type="PROSITE" id="PS51903"/>
    </source>
</evidence>
<dbReference type="RefSeq" id="WP_344623233.1">
    <property type="nucleotide sequence ID" value="NZ_BAAALD010000014.1"/>
</dbReference>
<dbReference type="EMBL" id="BAAALD010000014">
    <property type="protein sequence ID" value="GAA1078636.1"/>
    <property type="molecule type" value="Genomic_DNA"/>
</dbReference>
<dbReference type="Gene3D" id="1.10.1780.10">
    <property type="entry name" value="Clp, N-terminal domain"/>
    <property type="match status" value="2"/>
</dbReference>
<dbReference type="PANTHER" id="PTHR47016:SF5">
    <property type="entry name" value="CLP DOMAIN SUPERFAMILY PROTEIN"/>
    <property type="match status" value="1"/>
</dbReference>
<protein>
    <recommendedName>
        <fullName evidence="2">Clp R domain-containing protein</fullName>
    </recommendedName>
</protein>
<dbReference type="InterPro" id="IPR044217">
    <property type="entry name" value="CLPT1/2"/>
</dbReference>
<gene>
    <name evidence="3" type="ORF">GCM10009663_20850</name>
</gene>
<sequence>MFERFTDGARRVVMQAQVEARELGHEKVGTEHLLLGIVHDPADPVAALLAADGLDHEAARAEVVRLSGGHVDGRALAAIGVDLDAVRAAVESAFGEGALERRPAEGRRAGKHSRLTPRARKTLELSLRETLRLKQKEIATGHILLGLIREGQGLGAAVLSGHGVDFAKLRRDVEAVLG</sequence>
<keyword evidence="1" id="KW-0677">Repeat</keyword>
<name>A0ABN1TEH7_9ACTN</name>
<evidence type="ECO:0000313" key="3">
    <source>
        <dbReference type="EMBL" id="GAA1078636.1"/>
    </source>
</evidence>
<dbReference type="Proteomes" id="UP001499987">
    <property type="component" value="Unassembled WGS sequence"/>
</dbReference>
<dbReference type="PROSITE" id="PS51903">
    <property type="entry name" value="CLP_R"/>
    <property type="match status" value="1"/>
</dbReference>
<dbReference type="InterPro" id="IPR036628">
    <property type="entry name" value="Clp_N_dom_sf"/>
</dbReference>
<keyword evidence="4" id="KW-1185">Reference proteome</keyword>
<proteinExistence type="predicted"/>
<dbReference type="Pfam" id="PF02861">
    <property type="entry name" value="Clp_N"/>
    <property type="match status" value="2"/>
</dbReference>
<accession>A0ABN1TEH7</accession>
<reference evidence="3 4" key="1">
    <citation type="journal article" date="2019" name="Int. J. Syst. Evol. Microbiol.">
        <title>The Global Catalogue of Microorganisms (GCM) 10K type strain sequencing project: providing services to taxonomists for standard genome sequencing and annotation.</title>
        <authorList>
            <consortium name="The Broad Institute Genomics Platform"/>
            <consortium name="The Broad Institute Genome Sequencing Center for Infectious Disease"/>
            <person name="Wu L."/>
            <person name="Ma J."/>
        </authorList>
    </citation>
    <scope>NUCLEOTIDE SEQUENCE [LARGE SCALE GENOMIC DNA]</scope>
    <source>
        <strain evidence="3 4">JCM 13002</strain>
    </source>
</reference>
<evidence type="ECO:0000256" key="1">
    <source>
        <dbReference type="PROSITE-ProRule" id="PRU01251"/>
    </source>
</evidence>
<feature type="domain" description="Clp R" evidence="2">
    <location>
        <begin position="2"/>
        <end position="178"/>
    </location>
</feature>